<keyword evidence="7" id="KW-1185">Reference proteome</keyword>
<accession>A0ABD1L1E3</accession>
<dbReference type="GO" id="GO:0005634">
    <property type="term" value="C:nucleus"/>
    <property type="evidence" value="ECO:0007669"/>
    <property type="project" value="UniProtKB-SubCell"/>
</dbReference>
<dbReference type="PANTHER" id="PTHR46338:SF13">
    <property type="entry name" value="TRANSCRIPTION INITIATION FACTOR TFIID SUBUNIT 8-LIKE"/>
    <property type="match status" value="1"/>
</dbReference>
<dbReference type="Gene3D" id="1.10.20.10">
    <property type="entry name" value="Histone, subunit A"/>
    <property type="match status" value="1"/>
</dbReference>
<comment type="caution">
    <text evidence="6">The sequence shown here is derived from an EMBL/GenBank/DDBJ whole genome shotgun (WGS) entry which is preliminary data.</text>
</comment>
<protein>
    <recommendedName>
        <fullName evidence="5">Bromodomain associated domain-containing protein</fullName>
    </recommendedName>
</protein>
<keyword evidence="4" id="KW-0539">Nucleus</keyword>
<evidence type="ECO:0000313" key="6">
    <source>
        <dbReference type="EMBL" id="KAL2317319.1"/>
    </source>
</evidence>
<keyword evidence="2" id="KW-0805">Transcription regulation</keyword>
<comment type="subcellular location">
    <subcellularLocation>
        <location evidence="1">Nucleus</location>
    </subcellularLocation>
</comment>
<evidence type="ECO:0000313" key="7">
    <source>
        <dbReference type="Proteomes" id="UP001603857"/>
    </source>
</evidence>
<evidence type="ECO:0000256" key="3">
    <source>
        <dbReference type="ARBA" id="ARBA00023163"/>
    </source>
</evidence>
<dbReference type="SMART" id="SM00576">
    <property type="entry name" value="BTP"/>
    <property type="match status" value="1"/>
</dbReference>
<dbReference type="PANTHER" id="PTHR46338">
    <property type="entry name" value="TRANSCRIPTION INITIATION FACTOR TFIID SUBUNIT 8"/>
    <property type="match status" value="1"/>
</dbReference>
<reference evidence="6 7" key="1">
    <citation type="submission" date="2024-08" db="EMBL/GenBank/DDBJ databases">
        <title>Insights into the chromosomal genome structure of Flemingia macrophylla.</title>
        <authorList>
            <person name="Ding Y."/>
            <person name="Zhao Y."/>
            <person name="Bi W."/>
            <person name="Wu M."/>
            <person name="Zhao G."/>
            <person name="Gong Y."/>
            <person name="Li W."/>
            <person name="Zhang P."/>
        </authorList>
    </citation>
    <scope>NUCLEOTIDE SEQUENCE [LARGE SCALE GENOMIC DNA]</scope>
    <source>
        <strain evidence="6">DYQJB</strain>
        <tissue evidence="6">Leaf</tissue>
    </source>
</reference>
<dbReference type="InterPro" id="IPR009072">
    <property type="entry name" value="Histone-fold"/>
</dbReference>
<dbReference type="EMBL" id="JBGMDY010000011">
    <property type="protein sequence ID" value="KAL2317319.1"/>
    <property type="molecule type" value="Genomic_DNA"/>
</dbReference>
<dbReference type="Proteomes" id="UP001603857">
    <property type="component" value="Unassembled WGS sequence"/>
</dbReference>
<dbReference type="InterPro" id="IPR006565">
    <property type="entry name" value="BTP"/>
</dbReference>
<sequence length="289" mass="32595">MDMNPIQKNKSAKTASKLVRRAKSKKRKCIATNDVQVAETPSEFSFAIAKIAVAQICRSTGFKTSKYNALEILTNVSTRYLETMVRSAASFANASNRTDSNLFDLINGIHDLSSVQGFPGGSLMHKGNLLRSSALKDIMNFANLSNKVPFANPIPVRNVSDATSSSTCLFDQETKSHIPTWLPHFPKENCDQVLIKERKCGEKLWEQSLAREENSVILQSNDINGKEEKETRMELPKKREKMKFKIGGEEKQVGLGVNMMNGVYKGRKRVSWNNHKIYCMVEENEEEKR</sequence>
<proteinExistence type="predicted"/>
<evidence type="ECO:0000256" key="4">
    <source>
        <dbReference type="ARBA" id="ARBA00023242"/>
    </source>
</evidence>
<feature type="domain" description="Bromodomain associated" evidence="5">
    <location>
        <begin position="42"/>
        <end position="118"/>
    </location>
</feature>
<name>A0ABD1L1E3_9FABA</name>
<dbReference type="AlphaFoldDB" id="A0ABD1L1E3"/>
<organism evidence="6 7">
    <name type="scientific">Flemingia macrophylla</name>
    <dbReference type="NCBI Taxonomy" id="520843"/>
    <lineage>
        <taxon>Eukaryota</taxon>
        <taxon>Viridiplantae</taxon>
        <taxon>Streptophyta</taxon>
        <taxon>Embryophyta</taxon>
        <taxon>Tracheophyta</taxon>
        <taxon>Spermatophyta</taxon>
        <taxon>Magnoliopsida</taxon>
        <taxon>eudicotyledons</taxon>
        <taxon>Gunneridae</taxon>
        <taxon>Pentapetalae</taxon>
        <taxon>rosids</taxon>
        <taxon>fabids</taxon>
        <taxon>Fabales</taxon>
        <taxon>Fabaceae</taxon>
        <taxon>Papilionoideae</taxon>
        <taxon>50 kb inversion clade</taxon>
        <taxon>NPAAA clade</taxon>
        <taxon>indigoferoid/millettioid clade</taxon>
        <taxon>Phaseoleae</taxon>
        <taxon>Flemingia</taxon>
    </lineage>
</organism>
<dbReference type="Pfam" id="PF07524">
    <property type="entry name" value="Bromo_TP"/>
    <property type="match status" value="1"/>
</dbReference>
<dbReference type="InterPro" id="IPR037818">
    <property type="entry name" value="TAF8"/>
</dbReference>
<keyword evidence="3" id="KW-0804">Transcription</keyword>
<evidence type="ECO:0000259" key="5">
    <source>
        <dbReference type="SMART" id="SM00576"/>
    </source>
</evidence>
<evidence type="ECO:0000256" key="2">
    <source>
        <dbReference type="ARBA" id="ARBA00023015"/>
    </source>
</evidence>
<gene>
    <name evidence="6" type="ORF">Fmac_031195</name>
</gene>
<evidence type="ECO:0000256" key="1">
    <source>
        <dbReference type="ARBA" id="ARBA00004123"/>
    </source>
</evidence>